<dbReference type="Proteomes" id="UP001161757">
    <property type="component" value="Unassembled WGS sequence"/>
</dbReference>
<feature type="region of interest" description="Disordered" evidence="3">
    <location>
        <begin position="1"/>
        <end position="234"/>
    </location>
</feature>
<feature type="domain" description="AATF leucine zipper-containing" evidence="5">
    <location>
        <begin position="258"/>
        <end position="387"/>
    </location>
</feature>
<feature type="compositionally biased region" description="Acidic residues" evidence="3">
    <location>
        <begin position="80"/>
        <end position="101"/>
    </location>
</feature>
<feature type="compositionally biased region" description="Basic and acidic residues" evidence="3">
    <location>
        <begin position="7"/>
        <end position="19"/>
    </location>
</feature>
<dbReference type="PANTHER" id="PTHR15565">
    <property type="entry name" value="AATF PROTEIN APOPTOSIS ANTAGONIZING TRANSCRIPTION FACTOR"/>
    <property type="match status" value="1"/>
</dbReference>
<dbReference type="PANTHER" id="PTHR15565:SF0">
    <property type="entry name" value="PROTEIN AATF"/>
    <property type="match status" value="1"/>
</dbReference>
<feature type="region of interest" description="Disordered" evidence="3">
    <location>
        <begin position="486"/>
        <end position="507"/>
    </location>
</feature>
<evidence type="ECO:0000256" key="1">
    <source>
        <dbReference type="ARBA" id="ARBA00008966"/>
    </source>
</evidence>
<proteinExistence type="inferred from homology"/>
<evidence type="ECO:0000313" key="6">
    <source>
        <dbReference type="EMBL" id="KAJ8987244.1"/>
    </source>
</evidence>
<sequence length="589" mass="63402">MKNIRQRVRDLELKRAKDFDPEDDAVPSASDAESENDEDLKDNAGREHYEAVGKSKLRKPEQPALGAKYGGVAVSRDELNGQDEEDEDPFAPVEESDDEDPFAARNGVASSDSEAENGLAASQDGDESEEIDSDEALGESDVEKFKNFKFRGSKKNRIADGVSDAPSDEDDDSGGTGTTDGSDIDMEDDDLDITDEDDDAGSSASSATSKSSSRLKAGASKSKSASHNPDREELKRLAFSSTSTAGLASALSAGAKADIQKGRAVKQQRQTFDRLLDARIKLQKGISATNDLAPSLSDEQVQQAARQAEDAALALWSTIDSIRCTVLSHSSDTNTSTKESSSSSLKRKRPLQATRSTSLAEMWQHTTDLEDTARSMRRQILDRWHAKTQPVLDTAPRSKLLQPQSSAGARSRLTDVLDTYLATESAKLITQSWTNAGGDASHGSGLGTYDDSSFYQSLLRDLIASRTAAASTAAAGVAADGTTIPLLPPKLHPSGSRHKKVDTKASKGRKVRYTVHEKLENFMAPEDRNTWEDAARTEFFASLLGNAAGKVLNEQEEDEDGEEQEDADGDGVVEGTTTGEAAALRLFRN</sequence>
<feature type="compositionally biased region" description="Basic and acidic residues" evidence="3">
    <location>
        <begin position="41"/>
        <end position="61"/>
    </location>
</feature>
<feature type="compositionally biased region" description="Low complexity" evidence="3">
    <location>
        <begin position="201"/>
        <end position="226"/>
    </location>
</feature>
<feature type="region of interest" description="Disordered" evidence="3">
    <location>
        <begin position="329"/>
        <end position="358"/>
    </location>
</feature>
<dbReference type="Pfam" id="PF13339">
    <property type="entry name" value="AATF-Che1"/>
    <property type="match status" value="1"/>
</dbReference>
<comment type="similarity">
    <text evidence="1">Belongs to the AATF family.</text>
</comment>
<dbReference type="InterPro" id="IPR012617">
    <property type="entry name" value="AATF_C"/>
</dbReference>
<name>A0AAN6ELC1_EXODE</name>
<dbReference type="InterPro" id="IPR025160">
    <property type="entry name" value="AATF"/>
</dbReference>
<feature type="compositionally biased region" description="Acidic residues" evidence="3">
    <location>
        <begin position="554"/>
        <end position="571"/>
    </location>
</feature>
<dbReference type="InterPro" id="IPR039223">
    <property type="entry name" value="AATF/Bfr2"/>
</dbReference>
<feature type="compositionally biased region" description="Acidic residues" evidence="3">
    <location>
        <begin position="182"/>
        <end position="200"/>
    </location>
</feature>
<dbReference type="GO" id="GO:0000462">
    <property type="term" value="P:maturation of SSU-rRNA from tricistronic rRNA transcript (SSU-rRNA, 5.8S rRNA, LSU-rRNA)"/>
    <property type="evidence" value="ECO:0007669"/>
    <property type="project" value="TreeGrafter"/>
</dbReference>
<feature type="compositionally biased region" description="Low complexity" evidence="3">
    <location>
        <begin position="330"/>
        <end position="344"/>
    </location>
</feature>
<gene>
    <name evidence="6" type="primary">BFR2</name>
    <name evidence="6" type="ORF">HRR80_008617</name>
</gene>
<protein>
    <recommendedName>
        <fullName evidence="2">Protein BFR2</fullName>
    </recommendedName>
</protein>
<feature type="compositionally biased region" description="Acidic residues" evidence="3">
    <location>
        <begin position="124"/>
        <end position="140"/>
    </location>
</feature>
<organism evidence="6 7">
    <name type="scientific">Exophiala dermatitidis</name>
    <name type="common">Black yeast-like fungus</name>
    <name type="synonym">Wangiella dermatitidis</name>
    <dbReference type="NCBI Taxonomy" id="5970"/>
    <lineage>
        <taxon>Eukaryota</taxon>
        <taxon>Fungi</taxon>
        <taxon>Dikarya</taxon>
        <taxon>Ascomycota</taxon>
        <taxon>Pezizomycotina</taxon>
        <taxon>Eurotiomycetes</taxon>
        <taxon>Chaetothyriomycetidae</taxon>
        <taxon>Chaetothyriales</taxon>
        <taxon>Herpotrichiellaceae</taxon>
        <taxon>Exophiala</taxon>
    </lineage>
</organism>
<dbReference type="EMBL" id="JAJGCB010000026">
    <property type="protein sequence ID" value="KAJ8987244.1"/>
    <property type="molecule type" value="Genomic_DNA"/>
</dbReference>
<feature type="compositionally biased region" description="Basic residues" evidence="3">
    <location>
        <begin position="495"/>
        <end position="507"/>
    </location>
</feature>
<feature type="domain" description="Apoptosis-antagonizing transcription factor C-terminal" evidence="4">
    <location>
        <begin position="455"/>
        <end position="544"/>
    </location>
</feature>
<evidence type="ECO:0000259" key="4">
    <source>
        <dbReference type="Pfam" id="PF08164"/>
    </source>
</evidence>
<dbReference type="Pfam" id="PF08164">
    <property type="entry name" value="TRAUB"/>
    <property type="match status" value="1"/>
</dbReference>
<comment type="caution">
    <text evidence="6">The sequence shown here is derived from an EMBL/GenBank/DDBJ whole genome shotgun (WGS) entry which is preliminary data.</text>
</comment>
<accession>A0AAN6ELC1</accession>
<dbReference type="GO" id="GO:0005730">
    <property type="term" value="C:nucleolus"/>
    <property type="evidence" value="ECO:0007669"/>
    <property type="project" value="TreeGrafter"/>
</dbReference>
<feature type="compositionally biased region" description="Basic residues" evidence="3">
    <location>
        <begin position="147"/>
        <end position="156"/>
    </location>
</feature>
<evidence type="ECO:0000313" key="7">
    <source>
        <dbReference type="Proteomes" id="UP001161757"/>
    </source>
</evidence>
<feature type="compositionally biased region" description="Low complexity" evidence="3">
    <location>
        <begin position="573"/>
        <end position="583"/>
    </location>
</feature>
<evidence type="ECO:0000256" key="2">
    <source>
        <dbReference type="ARBA" id="ARBA00013850"/>
    </source>
</evidence>
<evidence type="ECO:0000259" key="5">
    <source>
        <dbReference type="Pfam" id="PF13339"/>
    </source>
</evidence>
<evidence type="ECO:0000256" key="3">
    <source>
        <dbReference type="SAM" id="MobiDB-lite"/>
    </source>
</evidence>
<feature type="region of interest" description="Disordered" evidence="3">
    <location>
        <begin position="550"/>
        <end position="589"/>
    </location>
</feature>
<reference evidence="6" key="1">
    <citation type="submission" date="2023-01" db="EMBL/GenBank/DDBJ databases">
        <title>Exophiala dermititidis isolated from Cystic Fibrosis Patient.</title>
        <authorList>
            <person name="Kurbessoian T."/>
            <person name="Crocker A."/>
            <person name="Murante D."/>
            <person name="Hogan D.A."/>
            <person name="Stajich J.E."/>
        </authorList>
    </citation>
    <scope>NUCLEOTIDE SEQUENCE</scope>
    <source>
        <strain evidence="6">Ex8</strain>
    </source>
</reference>
<dbReference type="AlphaFoldDB" id="A0AAN6ELC1"/>